<gene>
    <name evidence="5" type="ORF">ANE_LOCUS12145</name>
</gene>
<evidence type="ECO:0000256" key="4">
    <source>
        <dbReference type="ARBA" id="ARBA00023242"/>
    </source>
</evidence>
<evidence type="ECO:0000256" key="1">
    <source>
        <dbReference type="ARBA" id="ARBA00004123"/>
    </source>
</evidence>
<proteinExistence type="inferred from homology"/>
<comment type="subcellular location">
    <subcellularLocation>
        <location evidence="1">Nucleus</location>
    </subcellularLocation>
</comment>
<evidence type="ECO:0000313" key="6">
    <source>
        <dbReference type="Proteomes" id="UP000489600"/>
    </source>
</evidence>
<accession>A0A565BJD9</accession>
<dbReference type="OrthoDB" id="1750459at2759"/>
<organism evidence="5 6">
    <name type="scientific">Arabis nemorensis</name>
    <dbReference type="NCBI Taxonomy" id="586526"/>
    <lineage>
        <taxon>Eukaryota</taxon>
        <taxon>Viridiplantae</taxon>
        <taxon>Streptophyta</taxon>
        <taxon>Embryophyta</taxon>
        <taxon>Tracheophyta</taxon>
        <taxon>Spermatophyta</taxon>
        <taxon>Magnoliopsida</taxon>
        <taxon>eudicotyledons</taxon>
        <taxon>Gunneridae</taxon>
        <taxon>Pentapetalae</taxon>
        <taxon>rosids</taxon>
        <taxon>malvids</taxon>
        <taxon>Brassicales</taxon>
        <taxon>Brassicaceae</taxon>
        <taxon>Arabideae</taxon>
        <taxon>Arabis</taxon>
    </lineage>
</organism>
<dbReference type="GO" id="GO:0005643">
    <property type="term" value="C:nuclear pore"/>
    <property type="evidence" value="ECO:0007669"/>
    <property type="project" value="InterPro"/>
</dbReference>
<keyword evidence="4" id="KW-0539">Nucleus</keyword>
<dbReference type="PANTHER" id="PTHR31344:SF0">
    <property type="entry name" value="NUCLEAR PORE COMPLEX PROTEIN NUP205"/>
    <property type="match status" value="1"/>
</dbReference>
<sequence>MHGNCGLLQGALRKTIAVFVYIFAEMRDSVWDFLEQYDLPVVVGSTVGKSDQSSQRAYSDPCEKWELVVASLQHFHMIGLHMTVRYDSLPRIQRSSIKIMNILRCSRLVGLVTMLIKINAANSLIEDYADCLDLRMEEGEAVENNSCDDLEVLIMPLSEGILETLENLPNPKLYFLLFEFGFQHLDTIGVASLPKRSGSQALRISSLHQRAWLLKLLAIALHTGSGSSSAHIEACQSILSHLFGLEVTEAGNESFSLNLFLPLPQIVSSLKYDTLVRLENVCIEFTGLNMTFNFRWRTSLGTASVSGCIYYYSERGDRMVDLYSFINKLWQLNEVKETIQQLLKWGRKYNRSLEEQALLSFIC</sequence>
<dbReference type="AlphaFoldDB" id="A0A565BJD9"/>
<comment type="similarity">
    <text evidence="2">Belongs to the NUP186/NUP192/NUP205 family.</text>
</comment>
<dbReference type="EMBL" id="CABITT030000004">
    <property type="protein sequence ID" value="VVB01701.1"/>
    <property type="molecule type" value="Genomic_DNA"/>
</dbReference>
<evidence type="ECO:0000313" key="5">
    <source>
        <dbReference type="EMBL" id="VVB01701.1"/>
    </source>
</evidence>
<dbReference type="PANTHER" id="PTHR31344">
    <property type="entry name" value="NUCLEAR PORE COMPLEX PROTEIN NUP205"/>
    <property type="match status" value="1"/>
</dbReference>
<keyword evidence="6" id="KW-1185">Reference proteome</keyword>
<dbReference type="Proteomes" id="UP000489600">
    <property type="component" value="Unassembled WGS sequence"/>
</dbReference>
<evidence type="ECO:0000256" key="3">
    <source>
        <dbReference type="ARBA" id="ARBA00022448"/>
    </source>
</evidence>
<name>A0A565BJD9_9BRAS</name>
<protein>
    <submittedName>
        <fullName evidence="5">Uncharacterized protein</fullName>
    </submittedName>
</protein>
<evidence type="ECO:0000256" key="2">
    <source>
        <dbReference type="ARBA" id="ARBA00005892"/>
    </source>
</evidence>
<reference evidence="5" key="1">
    <citation type="submission" date="2019-07" db="EMBL/GenBank/DDBJ databases">
        <authorList>
            <person name="Dittberner H."/>
        </authorList>
    </citation>
    <scope>NUCLEOTIDE SEQUENCE [LARGE SCALE GENOMIC DNA]</scope>
</reference>
<comment type="caution">
    <text evidence="5">The sequence shown here is derived from an EMBL/GenBank/DDBJ whole genome shotgun (WGS) entry which is preliminary data.</text>
</comment>
<keyword evidence="3" id="KW-0813">Transport</keyword>
<dbReference type="InterPro" id="IPR021827">
    <property type="entry name" value="Nup186/Nup192/Nup205"/>
</dbReference>